<keyword evidence="4" id="KW-1185">Reference proteome</keyword>
<dbReference type="EMBL" id="UHJG01000001">
    <property type="protein sequence ID" value="SUP99844.1"/>
    <property type="molecule type" value="Genomic_DNA"/>
</dbReference>
<dbReference type="Pfam" id="PF00419">
    <property type="entry name" value="Fimbrial"/>
    <property type="match status" value="1"/>
</dbReference>
<dbReference type="AlphaFoldDB" id="A0A0A8VAN9"/>
<dbReference type="InterPro" id="IPR036937">
    <property type="entry name" value="Adhesion_dom_fimbrial_sf"/>
</dbReference>
<dbReference type="EMBL" id="LN681231">
    <property type="protein sequence ID" value="CEK26782.1"/>
    <property type="molecule type" value="Genomic_DNA"/>
</dbReference>
<dbReference type="Gene3D" id="2.60.40.1090">
    <property type="entry name" value="Fimbrial-type adhesion domain"/>
    <property type="match status" value="1"/>
</dbReference>
<proteinExistence type="predicted"/>
<dbReference type="InterPro" id="IPR008966">
    <property type="entry name" value="Adhesion_dom_sf"/>
</dbReference>
<reference evidence="3 4" key="2">
    <citation type="submission" date="2018-06" db="EMBL/GenBank/DDBJ databases">
        <authorList>
            <consortium name="Pathogen Informatics"/>
            <person name="Doyle S."/>
        </authorList>
    </citation>
    <scope>NUCLEOTIDE SEQUENCE [LARGE SCALE GENOMIC DNA]</scope>
    <source>
        <strain evidence="3 4">NCTC10476</strain>
    </source>
</reference>
<dbReference type="RefSeq" id="WP_049687939.1">
    <property type="nucleotide sequence ID" value="NZ_CABIHR010000029.1"/>
</dbReference>
<organism evidence="2">
    <name type="scientific">Yersinia ruckeri</name>
    <dbReference type="NCBI Taxonomy" id="29486"/>
    <lineage>
        <taxon>Bacteria</taxon>
        <taxon>Pseudomonadati</taxon>
        <taxon>Pseudomonadota</taxon>
        <taxon>Gammaproteobacteria</taxon>
        <taxon>Enterobacterales</taxon>
        <taxon>Yersiniaceae</taxon>
        <taxon>Yersinia</taxon>
    </lineage>
</organism>
<evidence type="ECO:0000259" key="1">
    <source>
        <dbReference type="Pfam" id="PF00419"/>
    </source>
</evidence>
<evidence type="ECO:0000313" key="4">
    <source>
        <dbReference type="Proteomes" id="UP000255169"/>
    </source>
</evidence>
<gene>
    <name evidence="3" type="primary">mrfF_1</name>
    <name evidence="2" type="ORF">CSF007_5070</name>
    <name evidence="3" type="ORF">NCTC10476_01097</name>
</gene>
<dbReference type="GO" id="GO:0007155">
    <property type="term" value="P:cell adhesion"/>
    <property type="evidence" value="ECO:0007669"/>
    <property type="project" value="InterPro"/>
</dbReference>
<dbReference type="SUPFAM" id="SSF49401">
    <property type="entry name" value="Bacterial adhesins"/>
    <property type="match status" value="1"/>
</dbReference>
<dbReference type="GO" id="GO:0009289">
    <property type="term" value="C:pilus"/>
    <property type="evidence" value="ECO:0007669"/>
    <property type="project" value="InterPro"/>
</dbReference>
<protein>
    <submittedName>
        <fullName evidence="3">Exported pilin protein</fullName>
    </submittedName>
    <submittedName>
        <fullName evidence="2">Minor fimbrial subunit StfF</fullName>
    </submittedName>
</protein>
<sequence length="160" mass="17630">MLRILVYYFMLINGLVYGENAYSSNMYFHGTLIEPPPCIINGDKPINVDFGDSVVTTKVDGVNYKRPVDYTLNCENSQTSILKIQIKGNTSAFDSTILLTSSPNLGIQIFSDGVKLSVNEWDIFAHNTPPVLEVVPIKNKNAILKGGKFDATATLLIDVI</sequence>
<dbReference type="GeneID" id="66878754"/>
<reference evidence="2" key="1">
    <citation type="journal article" date="2015" name="Genome Announc.">
        <title>Complete Genome Sequence of Yersinia ruckeri Strain CSF007-82, Etiologic Agent of Red Mouth Disease in Salmonid Fish.</title>
        <authorList>
            <person name="Nelson M.C."/>
            <person name="LaPatra S.E."/>
            <person name="Welch T.J."/>
            <person name="Graf J."/>
        </authorList>
    </citation>
    <scope>NUCLEOTIDE SEQUENCE</scope>
    <source>
        <strain evidence="2">CSF007-82</strain>
    </source>
</reference>
<accession>A0A0A8VAN9</accession>
<evidence type="ECO:0000313" key="3">
    <source>
        <dbReference type="EMBL" id="SUP99844.1"/>
    </source>
</evidence>
<dbReference type="Proteomes" id="UP000255169">
    <property type="component" value="Unassembled WGS sequence"/>
</dbReference>
<feature type="domain" description="Fimbrial-type adhesion" evidence="1">
    <location>
        <begin position="27"/>
        <end position="158"/>
    </location>
</feature>
<name>A0A0A8VAN9_YERRU</name>
<dbReference type="STRING" id="29486.UGYR_14915"/>
<evidence type="ECO:0000313" key="2">
    <source>
        <dbReference type="EMBL" id="CEK26782.1"/>
    </source>
</evidence>
<dbReference type="OrthoDB" id="7007417at2"/>
<dbReference type="InterPro" id="IPR000259">
    <property type="entry name" value="Adhesion_dom_fimbrial"/>
</dbReference>